<accession>A0A3S5AUD8</accession>
<gene>
    <name evidence="2" type="ORF">PXEA_LOCUS31409</name>
</gene>
<keyword evidence="3" id="KW-1185">Reference proteome</keyword>
<feature type="non-terminal residue" evidence="2">
    <location>
        <position position="300"/>
    </location>
</feature>
<proteinExistence type="predicted"/>
<keyword evidence="1" id="KW-0732">Signal</keyword>
<dbReference type="EMBL" id="CAAALY010256476">
    <property type="protein sequence ID" value="VEL37969.1"/>
    <property type="molecule type" value="Genomic_DNA"/>
</dbReference>
<feature type="chain" id="PRO_5018748282" evidence="1">
    <location>
        <begin position="24"/>
        <end position="300"/>
    </location>
</feature>
<sequence>MFLVHDLTLTFLLATLLEDFGNGGSRVLLLLTPTLYTEKEDAASFGGQYQLHDLYLDSPPTEQSAVYVQAESNANLPDANRPNLSRSVLPPVTFSLYVPDVTESDNSFCCDSLSNVTSTKMNSNENGSAKGTESSILSGLLTEDRLGFDALSTNHSDSEVLNVWIEPAIASKASTSMTNTEPLVGNIISQIKDLETADSLQRESADIMDDALFQEFHPPSSLPPIAITTSSTTIASTRSRSSGSLFSFPIGLGTPYLLSPTKIVRLAANLQQHVSTALTPSGGLQQVVPSSSANALSASR</sequence>
<feature type="signal peptide" evidence="1">
    <location>
        <begin position="1"/>
        <end position="23"/>
    </location>
</feature>
<evidence type="ECO:0000313" key="2">
    <source>
        <dbReference type="EMBL" id="VEL37969.1"/>
    </source>
</evidence>
<name>A0A3S5AUD8_9PLAT</name>
<dbReference type="AlphaFoldDB" id="A0A3S5AUD8"/>
<comment type="caution">
    <text evidence="2">The sequence shown here is derived from an EMBL/GenBank/DDBJ whole genome shotgun (WGS) entry which is preliminary data.</text>
</comment>
<evidence type="ECO:0000256" key="1">
    <source>
        <dbReference type="SAM" id="SignalP"/>
    </source>
</evidence>
<dbReference type="Proteomes" id="UP000784294">
    <property type="component" value="Unassembled WGS sequence"/>
</dbReference>
<protein>
    <submittedName>
        <fullName evidence="2">Uncharacterized protein</fullName>
    </submittedName>
</protein>
<organism evidence="2 3">
    <name type="scientific">Protopolystoma xenopodis</name>
    <dbReference type="NCBI Taxonomy" id="117903"/>
    <lineage>
        <taxon>Eukaryota</taxon>
        <taxon>Metazoa</taxon>
        <taxon>Spiralia</taxon>
        <taxon>Lophotrochozoa</taxon>
        <taxon>Platyhelminthes</taxon>
        <taxon>Monogenea</taxon>
        <taxon>Polyopisthocotylea</taxon>
        <taxon>Polystomatidea</taxon>
        <taxon>Polystomatidae</taxon>
        <taxon>Protopolystoma</taxon>
    </lineage>
</organism>
<evidence type="ECO:0000313" key="3">
    <source>
        <dbReference type="Proteomes" id="UP000784294"/>
    </source>
</evidence>
<reference evidence="2" key="1">
    <citation type="submission" date="2018-11" db="EMBL/GenBank/DDBJ databases">
        <authorList>
            <consortium name="Pathogen Informatics"/>
        </authorList>
    </citation>
    <scope>NUCLEOTIDE SEQUENCE</scope>
</reference>